<feature type="domain" description="HTH gntR-type" evidence="4">
    <location>
        <begin position="8"/>
        <end position="75"/>
    </location>
</feature>
<keyword evidence="3" id="KW-0804">Transcription</keyword>
<dbReference type="GO" id="GO:0003677">
    <property type="term" value="F:DNA binding"/>
    <property type="evidence" value="ECO:0007669"/>
    <property type="project" value="UniProtKB-KW"/>
</dbReference>
<dbReference type="Gene3D" id="1.20.120.530">
    <property type="entry name" value="GntR ligand-binding domain-like"/>
    <property type="match status" value="1"/>
</dbReference>
<dbReference type="Proteomes" id="UP000214646">
    <property type="component" value="Unassembled WGS sequence"/>
</dbReference>
<dbReference type="InterPro" id="IPR011711">
    <property type="entry name" value="GntR_C"/>
</dbReference>
<dbReference type="InterPro" id="IPR008920">
    <property type="entry name" value="TF_FadR/GntR_C"/>
</dbReference>
<dbReference type="CDD" id="cd07377">
    <property type="entry name" value="WHTH_GntR"/>
    <property type="match status" value="1"/>
</dbReference>
<keyword evidence="2" id="KW-0238">DNA-binding</keyword>
<dbReference type="SUPFAM" id="SSF46785">
    <property type="entry name" value="Winged helix' DNA-binding domain"/>
    <property type="match status" value="1"/>
</dbReference>
<reference evidence="6" key="1">
    <citation type="submission" date="2017-06" db="EMBL/GenBank/DDBJ databases">
        <title>Genome analysis of Fimbriiglobus ruber SP5, the first member of the order Planctomycetales with confirmed chitinolytic capability.</title>
        <authorList>
            <person name="Ravin N.V."/>
            <person name="Rakitin A.L."/>
            <person name="Ivanova A.A."/>
            <person name="Beletsky A.V."/>
            <person name="Kulichevskaya I.S."/>
            <person name="Mardanov A.V."/>
            <person name="Dedysh S.N."/>
        </authorList>
    </citation>
    <scope>NUCLEOTIDE SEQUENCE [LARGE SCALE GENOMIC DNA]</scope>
    <source>
        <strain evidence="6">SP5</strain>
    </source>
</reference>
<dbReference type="InterPro" id="IPR036388">
    <property type="entry name" value="WH-like_DNA-bd_sf"/>
</dbReference>
<keyword evidence="6" id="KW-1185">Reference proteome</keyword>
<dbReference type="Gene3D" id="1.10.10.10">
    <property type="entry name" value="Winged helix-like DNA-binding domain superfamily/Winged helix DNA-binding domain"/>
    <property type="match status" value="1"/>
</dbReference>
<dbReference type="GO" id="GO:0003700">
    <property type="term" value="F:DNA-binding transcription factor activity"/>
    <property type="evidence" value="ECO:0007669"/>
    <property type="project" value="InterPro"/>
</dbReference>
<dbReference type="Pfam" id="PF07729">
    <property type="entry name" value="FCD"/>
    <property type="match status" value="1"/>
</dbReference>
<dbReference type="AlphaFoldDB" id="A0A225DPY5"/>
<evidence type="ECO:0000313" key="6">
    <source>
        <dbReference type="Proteomes" id="UP000214646"/>
    </source>
</evidence>
<dbReference type="SMART" id="SM00895">
    <property type="entry name" value="FCD"/>
    <property type="match status" value="1"/>
</dbReference>
<gene>
    <name evidence="5" type="ORF">FRUB_07377</name>
</gene>
<dbReference type="InterPro" id="IPR000524">
    <property type="entry name" value="Tscrpt_reg_HTH_GntR"/>
</dbReference>
<dbReference type="SMART" id="SM00345">
    <property type="entry name" value="HTH_GNTR"/>
    <property type="match status" value="1"/>
</dbReference>
<evidence type="ECO:0000256" key="2">
    <source>
        <dbReference type="ARBA" id="ARBA00023125"/>
    </source>
</evidence>
<dbReference type="OrthoDB" id="9782299at2"/>
<name>A0A225DPY5_9BACT</name>
<evidence type="ECO:0000259" key="4">
    <source>
        <dbReference type="PROSITE" id="PS50949"/>
    </source>
</evidence>
<protein>
    <submittedName>
        <fullName evidence="5">Transcriptional regulator, GntR family</fullName>
    </submittedName>
</protein>
<sequence length="211" mass="24191">MATSRGVLSTREQITDRLREDVFAGRLPAGERVSEAALADRFGVSRGPIREALSQLTSEGLFVTKQNCGVTVAPPAPEPIRDLILPIRRTLEVYAFKQIFDALGPDDFRFWDDVLFRMERACRQREWQLLPQLDLEFHRYVLEKAGSPDLFAIWQTIVTRLRAHFWETVREHDARNDLLRLHGHHAELLAAFRKGPKAAAVKALEQHIDEN</sequence>
<dbReference type="PRINTS" id="PR00035">
    <property type="entry name" value="HTHGNTR"/>
</dbReference>
<keyword evidence="1" id="KW-0805">Transcription regulation</keyword>
<dbReference type="RefSeq" id="WP_161967836.1">
    <property type="nucleotide sequence ID" value="NZ_NIDE01000014.1"/>
</dbReference>
<proteinExistence type="predicted"/>
<dbReference type="PANTHER" id="PTHR43537">
    <property type="entry name" value="TRANSCRIPTIONAL REGULATOR, GNTR FAMILY"/>
    <property type="match status" value="1"/>
</dbReference>
<evidence type="ECO:0000313" key="5">
    <source>
        <dbReference type="EMBL" id="OWK38257.1"/>
    </source>
</evidence>
<dbReference type="InterPro" id="IPR036390">
    <property type="entry name" value="WH_DNA-bd_sf"/>
</dbReference>
<dbReference type="EMBL" id="NIDE01000014">
    <property type="protein sequence ID" value="OWK38257.1"/>
    <property type="molecule type" value="Genomic_DNA"/>
</dbReference>
<evidence type="ECO:0000256" key="3">
    <source>
        <dbReference type="ARBA" id="ARBA00023163"/>
    </source>
</evidence>
<dbReference type="PANTHER" id="PTHR43537:SF5">
    <property type="entry name" value="UXU OPERON TRANSCRIPTIONAL REGULATOR"/>
    <property type="match status" value="1"/>
</dbReference>
<dbReference type="PROSITE" id="PS50949">
    <property type="entry name" value="HTH_GNTR"/>
    <property type="match status" value="1"/>
</dbReference>
<comment type="caution">
    <text evidence="5">The sequence shown here is derived from an EMBL/GenBank/DDBJ whole genome shotgun (WGS) entry which is preliminary data.</text>
</comment>
<evidence type="ECO:0000256" key="1">
    <source>
        <dbReference type="ARBA" id="ARBA00023015"/>
    </source>
</evidence>
<accession>A0A225DPY5</accession>
<dbReference type="Pfam" id="PF00392">
    <property type="entry name" value="GntR"/>
    <property type="match status" value="1"/>
</dbReference>
<organism evidence="5 6">
    <name type="scientific">Fimbriiglobus ruber</name>
    <dbReference type="NCBI Taxonomy" id="1908690"/>
    <lineage>
        <taxon>Bacteria</taxon>
        <taxon>Pseudomonadati</taxon>
        <taxon>Planctomycetota</taxon>
        <taxon>Planctomycetia</taxon>
        <taxon>Gemmatales</taxon>
        <taxon>Gemmataceae</taxon>
        <taxon>Fimbriiglobus</taxon>
    </lineage>
</organism>
<dbReference type="SUPFAM" id="SSF48008">
    <property type="entry name" value="GntR ligand-binding domain-like"/>
    <property type="match status" value="1"/>
</dbReference>